<dbReference type="Proteomes" id="UP000242444">
    <property type="component" value="Unassembled WGS sequence"/>
</dbReference>
<protein>
    <submittedName>
        <fullName evidence="1">Oxidoreductase</fullName>
    </submittedName>
</protein>
<dbReference type="EMBL" id="NKYE01000019">
    <property type="protein sequence ID" value="OZM70618.1"/>
    <property type="molecule type" value="Genomic_DNA"/>
</dbReference>
<evidence type="ECO:0000313" key="2">
    <source>
        <dbReference type="Proteomes" id="UP000242444"/>
    </source>
</evidence>
<dbReference type="Pfam" id="PF13561">
    <property type="entry name" value="adh_short_C2"/>
    <property type="match status" value="1"/>
</dbReference>
<dbReference type="Gene3D" id="3.40.50.720">
    <property type="entry name" value="NAD(P)-binding Rossmann-like Domain"/>
    <property type="match status" value="1"/>
</dbReference>
<dbReference type="InterPro" id="IPR036291">
    <property type="entry name" value="NAD(P)-bd_dom_sf"/>
</dbReference>
<organism evidence="1 2">
    <name type="scientific">Amycolatopsis antarctica</name>
    <dbReference type="NCBI Taxonomy" id="1854586"/>
    <lineage>
        <taxon>Bacteria</taxon>
        <taxon>Bacillati</taxon>
        <taxon>Actinomycetota</taxon>
        <taxon>Actinomycetes</taxon>
        <taxon>Pseudonocardiales</taxon>
        <taxon>Pseudonocardiaceae</taxon>
        <taxon>Amycolatopsis</taxon>
    </lineage>
</organism>
<accession>A0A263CXF1</accession>
<name>A0A263CXF1_9PSEU</name>
<dbReference type="OrthoDB" id="63584at2"/>
<proteinExistence type="predicted"/>
<reference evidence="1 2" key="1">
    <citation type="submission" date="2017-07" db="EMBL/GenBank/DDBJ databases">
        <title>Amycolatopsis antarcticus sp. nov., isolated from the surface of an Antarcticus brown macroalga.</title>
        <authorList>
            <person name="Wang J."/>
            <person name="Leiva S."/>
            <person name="Huang J."/>
            <person name="Huang Y."/>
        </authorList>
    </citation>
    <scope>NUCLEOTIDE SEQUENCE [LARGE SCALE GENOMIC DNA]</scope>
    <source>
        <strain evidence="1 2">AU-G6</strain>
    </source>
</reference>
<sequence length="268" mass="27860">MRAEPGPGTVAVVTGAARGIGRGIALVLGEAGATVYLTDRESRRRRYSELPGTVEDTAEQVTGRGGNGIAVVVDHTDDEAVAALFRRIADEHGGLDLLVANACDGNALPFTGGPFWTLPLEHWRNMIDVGVRSHLVAAWHAAPLLIERRGLAVLTGYAGDPGTVIGGHVFYDLAMTSISRLAETIAHDLRPHGVTALALSPGFTRTEAILAATGGALPPGTDSVEFCGRAVLALLADGDASRHAGRTIPVADLSTVYGFADTGDDPPM</sequence>
<evidence type="ECO:0000313" key="1">
    <source>
        <dbReference type="EMBL" id="OZM70618.1"/>
    </source>
</evidence>
<comment type="caution">
    <text evidence="1">The sequence shown here is derived from an EMBL/GenBank/DDBJ whole genome shotgun (WGS) entry which is preliminary data.</text>
</comment>
<dbReference type="InterPro" id="IPR002347">
    <property type="entry name" value="SDR_fam"/>
</dbReference>
<keyword evidence="2" id="KW-1185">Reference proteome</keyword>
<dbReference type="InParanoid" id="A0A263CXF1"/>
<gene>
    <name evidence="1" type="ORF">CFN78_24780</name>
</gene>
<dbReference type="SUPFAM" id="SSF51735">
    <property type="entry name" value="NAD(P)-binding Rossmann-fold domains"/>
    <property type="match status" value="1"/>
</dbReference>
<dbReference type="PRINTS" id="PR00081">
    <property type="entry name" value="GDHRDH"/>
</dbReference>
<dbReference type="RefSeq" id="WP_094865430.1">
    <property type="nucleotide sequence ID" value="NZ_NKYE01000019.1"/>
</dbReference>
<dbReference type="AlphaFoldDB" id="A0A263CXF1"/>
<dbReference type="PANTHER" id="PTHR44147">
    <property type="entry name" value="DEHYDROGENASE/REDUCTASE SDR FAMILY MEMBER 1"/>
    <property type="match status" value="1"/>
</dbReference>
<dbReference type="PANTHER" id="PTHR44147:SF2">
    <property type="entry name" value="DEHYDROGENASE_REDUCTASE SDR FAMILY MEMBER 1"/>
    <property type="match status" value="1"/>
</dbReference>